<dbReference type="InterPro" id="IPR011004">
    <property type="entry name" value="Trimer_LpxA-like_sf"/>
</dbReference>
<dbReference type="Gene3D" id="2.160.10.10">
    <property type="entry name" value="Hexapeptide repeat proteins"/>
    <property type="match status" value="1"/>
</dbReference>
<dbReference type="SUPFAM" id="SSF51161">
    <property type="entry name" value="Trimeric LpxA-like enzymes"/>
    <property type="match status" value="1"/>
</dbReference>
<evidence type="ECO:0000259" key="1">
    <source>
        <dbReference type="PROSITE" id="PS51688"/>
    </source>
</evidence>
<protein>
    <recommendedName>
        <fullName evidence="1">Peptidase S74 domain-containing protein</fullName>
    </recommendedName>
</protein>
<reference evidence="2" key="1">
    <citation type="journal article" date="2020" name="Nature">
        <title>Giant virus diversity and host interactions through global metagenomics.</title>
        <authorList>
            <person name="Schulz F."/>
            <person name="Roux S."/>
            <person name="Paez-Espino D."/>
            <person name="Jungbluth S."/>
            <person name="Walsh D.A."/>
            <person name="Denef V.J."/>
            <person name="McMahon K.D."/>
            <person name="Konstantinidis K.T."/>
            <person name="Eloe-Fadrosh E.A."/>
            <person name="Kyrpides N.C."/>
            <person name="Woyke T."/>
        </authorList>
    </citation>
    <scope>NUCLEOTIDE SEQUENCE</scope>
    <source>
        <strain evidence="2">GVMAG-S-ERX555907-102</strain>
    </source>
</reference>
<proteinExistence type="predicted"/>
<feature type="domain" description="Peptidase S74" evidence="1">
    <location>
        <begin position="508"/>
        <end position="605"/>
    </location>
</feature>
<dbReference type="Pfam" id="PF13884">
    <property type="entry name" value="Peptidase_S74"/>
    <property type="match status" value="1"/>
</dbReference>
<dbReference type="AlphaFoldDB" id="A0A6C0KWS0"/>
<sequence>MVGDVSMESSLDISKNLHVHTNLLVAEDVSFGSHLQVVGDVSMESSLEISNNMIVHTNLLVDGDVSFGSHLHVVGDVSMESSLEISNNLFVHTNLLVDGDASFGTHLQVSGDLSVASDLSVGGSGTFNGESFFKNNVNFGTNTSDVSLVLYGDFKIKAGGNLVIEDSSFSITEIHTDVKITDILDISNHGTGPALMVRQYDTSAQDIARFMDGITEVFVIGNDGKTDIAGDVGLSSSLDVSLNVSVHSELFVDKDVSFGENLTVVGDVTFESSLDISGTLTTSEQFVLKTDSTERMVIDSSGIQFVNSDPSYTAVDISSTSALGLPVGTSDERPIDEKKGHIRYNDQLNQFEGYGDGGWQGLGGVIDNDQDTKITTDSSNNLIFDTSGSTQMVIDSDGDVSMANNLNVVGGLTVDGSLDVRSNALYIDSSTGRVGVGTSVPGNKFHVAGWGQIRKLGLNMAPNNDYELRVDGDVYTSGGIGVGKEKDSEYELDVSGDIHCTGTLFADSDIKVKKNLVPLDKSLDKLTNLNGYYYHKVGEEEDSLKHIGVIAQEVEAEYPELVSKNADIKSVNYDGINAILIECVKELRKENLAFKSELEELKNKVEKM</sequence>
<dbReference type="InterPro" id="IPR030392">
    <property type="entry name" value="S74_ICA"/>
</dbReference>
<dbReference type="EMBL" id="MN741007">
    <property type="protein sequence ID" value="QHU22415.1"/>
    <property type="molecule type" value="Genomic_DNA"/>
</dbReference>
<accession>A0A6C0KWS0</accession>
<name>A0A6C0KWS0_9ZZZZ</name>
<organism evidence="2">
    <name type="scientific">viral metagenome</name>
    <dbReference type="NCBI Taxonomy" id="1070528"/>
    <lineage>
        <taxon>unclassified sequences</taxon>
        <taxon>metagenomes</taxon>
        <taxon>organismal metagenomes</taxon>
    </lineage>
</organism>
<evidence type="ECO:0000313" key="2">
    <source>
        <dbReference type="EMBL" id="QHU22415.1"/>
    </source>
</evidence>
<dbReference type="PROSITE" id="PS51688">
    <property type="entry name" value="ICA"/>
    <property type="match status" value="1"/>
</dbReference>